<dbReference type="InterPro" id="IPR037523">
    <property type="entry name" value="VOC_core"/>
</dbReference>
<dbReference type="InterPro" id="IPR052164">
    <property type="entry name" value="Anthracycline_SecMetBiosynth"/>
</dbReference>
<dbReference type="RefSeq" id="WP_377862523.1">
    <property type="nucleotide sequence ID" value="NZ_JBHLZU010000037.1"/>
</dbReference>
<evidence type="ECO:0000313" key="3">
    <source>
        <dbReference type="Proteomes" id="UP001589693"/>
    </source>
</evidence>
<proteinExistence type="predicted"/>
<dbReference type="InterPro" id="IPR004360">
    <property type="entry name" value="Glyas_Fos-R_dOase_dom"/>
</dbReference>
<dbReference type="EMBL" id="JBHLZU010000037">
    <property type="protein sequence ID" value="MFB9909610.1"/>
    <property type="molecule type" value="Genomic_DNA"/>
</dbReference>
<name>A0ABV6A8V7_9PSEU</name>
<comment type="caution">
    <text evidence="2">The sequence shown here is derived from an EMBL/GenBank/DDBJ whole genome shotgun (WGS) entry which is preliminary data.</text>
</comment>
<reference evidence="2 3" key="1">
    <citation type="submission" date="2024-09" db="EMBL/GenBank/DDBJ databases">
        <authorList>
            <person name="Sun Q."/>
            <person name="Mori K."/>
        </authorList>
    </citation>
    <scope>NUCLEOTIDE SEQUENCE [LARGE SCALE GENOMIC DNA]</scope>
    <source>
        <strain evidence="2 3">TBRC 7907</strain>
    </source>
</reference>
<dbReference type="PANTHER" id="PTHR33993">
    <property type="entry name" value="GLYOXALASE-RELATED"/>
    <property type="match status" value="1"/>
</dbReference>
<dbReference type="PROSITE" id="PS51819">
    <property type="entry name" value="VOC"/>
    <property type="match status" value="2"/>
</dbReference>
<dbReference type="CDD" id="cd07247">
    <property type="entry name" value="SgaA_N_like"/>
    <property type="match status" value="1"/>
</dbReference>
<protein>
    <submittedName>
        <fullName evidence="2">VOC family protein</fullName>
    </submittedName>
</protein>
<dbReference type="Proteomes" id="UP001589693">
    <property type="component" value="Unassembled WGS sequence"/>
</dbReference>
<feature type="domain" description="VOC" evidence="1">
    <location>
        <begin position="12"/>
        <end position="122"/>
    </location>
</feature>
<organism evidence="2 3">
    <name type="scientific">Allokutzneria oryzae</name>
    <dbReference type="NCBI Taxonomy" id="1378989"/>
    <lineage>
        <taxon>Bacteria</taxon>
        <taxon>Bacillati</taxon>
        <taxon>Actinomycetota</taxon>
        <taxon>Actinomycetes</taxon>
        <taxon>Pseudonocardiales</taxon>
        <taxon>Pseudonocardiaceae</taxon>
        <taxon>Allokutzneria</taxon>
    </lineage>
</organism>
<dbReference type="Pfam" id="PF00903">
    <property type="entry name" value="Glyoxalase"/>
    <property type="match status" value="2"/>
</dbReference>
<dbReference type="InterPro" id="IPR029068">
    <property type="entry name" value="Glyas_Bleomycin-R_OHBP_Dase"/>
</dbReference>
<dbReference type="PANTHER" id="PTHR33993:SF14">
    <property type="entry name" value="GB|AAF24581.1"/>
    <property type="match status" value="1"/>
</dbReference>
<sequence>MSRIVHNQPFGTPTWIDLAVTDLESAKAFYGTVFGWSFAAAEHGTSCLLRGLPVAGLRHVADRSEALHGWDVHLATDDCDDTARRVTAAGGTVLQAPHDVADLGRAAFAVDPAGGRFGLWQGKNHPGCRLVNEPDALVRSDLVTAHAATARAFYATVFGFTLDGNEDLPGLDFTFLRRPDGHEIGGVLGQADAPKSLWANTFEVADTDATLARARAAGAVSTPQEDTPYGRSATVTDPFGNEFSVIARP</sequence>
<evidence type="ECO:0000313" key="2">
    <source>
        <dbReference type="EMBL" id="MFB9909610.1"/>
    </source>
</evidence>
<gene>
    <name evidence="2" type="ORF">ACFFQA_37230</name>
</gene>
<dbReference type="Gene3D" id="3.10.180.10">
    <property type="entry name" value="2,3-Dihydroxybiphenyl 1,2-Dioxygenase, domain 1"/>
    <property type="match status" value="2"/>
</dbReference>
<evidence type="ECO:0000259" key="1">
    <source>
        <dbReference type="PROSITE" id="PS51819"/>
    </source>
</evidence>
<keyword evidence="3" id="KW-1185">Reference proteome</keyword>
<feature type="domain" description="VOC" evidence="1">
    <location>
        <begin position="133"/>
        <end position="248"/>
    </location>
</feature>
<dbReference type="SUPFAM" id="SSF54593">
    <property type="entry name" value="Glyoxalase/Bleomycin resistance protein/Dihydroxybiphenyl dioxygenase"/>
    <property type="match status" value="1"/>
</dbReference>
<accession>A0ABV6A8V7</accession>